<feature type="transmembrane region" description="Helical" evidence="8">
    <location>
        <begin position="376"/>
        <end position="397"/>
    </location>
</feature>
<dbReference type="InterPro" id="IPR011701">
    <property type="entry name" value="MFS"/>
</dbReference>
<keyword evidence="7 8" id="KW-0472">Membrane</keyword>
<dbReference type="SUPFAM" id="SSF103473">
    <property type="entry name" value="MFS general substrate transporter"/>
    <property type="match status" value="1"/>
</dbReference>
<protein>
    <submittedName>
        <fullName evidence="10">MFS family permease</fullName>
    </submittedName>
</protein>
<gene>
    <name evidence="10" type="ORF">HDG41_000192</name>
</gene>
<evidence type="ECO:0000313" key="10">
    <source>
        <dbReference type="EMBL" id="MBB5398156.1"/>
    </source>
</evidence>
<evidence type="ECO:0000256" key="2">
    <source>
        <dbReference type="ARBA" id="ARBA00022448"/>
    </source>
</evidence>
<evidence type="ECO:0000256" key="8">
    <source>
        <dbReference type="SAM" id="Phobius"/>
    </source>
</evidence>
<dbReference type="GO" id="GO:0015293">
    <property type="term" value="F:symporter activity"/>
    <property type="evidence" value="ECO:0007669"/>
    <property type="project" value="UniProtKB-KW"/>
</dbReference>
<dbReference type="InterPro" id="IPR036259">
    <property type="entry name" value="MFS_trans_sf"/>
</dbReference>
<feature type="transmembrane region" description="Helical" evidence="8">
    <location>
        <begin position="341"/>
        <end position="364"/>
    </location>
</feature>
<comment type="caution">
    <text evidence="10">The sequence shown here is derived from an EMBL/GenBank/DDBJ whole genome shotgun (WGS) entry which is preliminary data.</text>
</comment>
<feature type="transmembrane region" description="Helical" evidence="8">
    <location>
        <begin position="314"/>
        <end position="335"/>
    </location>
</feature>
<feature type="transmembrane region" description="Helical" evidence="8">
    <location>
        <begin position="98"/>
        <end position="116"/>
    </location>
</feature>
<reference evidence="10 11" key="1">
    <citation type="submission" date="2020-08" db="EMBL/GenBank/DDBJ databases">
        <title>Genomic Encyclopedia of Type Strains, Phase IV (KMG-V): Genome sequencing to study the core and pangenomes of soil and plant-associated prokaryotes.</title>
        <authorList>
            <person name="Whitman W."/>
        </authorList>
    </citation>
    <scope>NUCLEOTIDE SEQUENCE [LARGE SCALE GENOMIC DNA]</scope>
    <source>
        <strain evidence="10 11">JPY162</strain>
    </source>
</reference>
<feature type="transmembrane region" description="Helical" evidence="8">
    <location>
        <begin position="26"/>
        <end position="47"/>
    </location>
</feature>
<feature type="transmembrane region" description="Helical" evidence="8">
    <location>
        <begin position="287"/>
        <end position="307"/>
    </location>
</feature>
<keyword evidence="5" id="KW-0769">Symport</keyword>
<feature type="transmembrane region" description="Helical" evidence="8">
    <location>
        <begin position="59"/>
        <end position="78"/>
    </location>
</feature>
<dbReference type="InterPro" id="IPR020846">
    <property type="entry name" value="MFS_dom"/>
</dbReference>
<evidence type="ECO:0000256" key="6">
    <source>
        <dbReference type="ARBA" id="ARBA00022989"/>
    </source>
</evidence>
<organism evidence="10 11">
    <name type="scientific">Paraburkholderia youngii</name>
    <dbReference type="NCBI Taxonomy" id="2782701"/>
    <lineage>
        <taxon>Bacteria</taxon>
        <taxon>Pseudomonadati</taxon>
        <taxon>Pseudomonadota</taxon>
        <taxon>Betaproteobacteria</taxon>
        <taxon>Burkholderiales</taxon>
        <taxon>Burkholderiaceae</taxon>
        <taxon>Paraburkholderia</taxon>
    </lineage>
</organism>
<evidence type="ECO:0000256" key="7">
    <source>
        <dbReference type="ARBA" id="ARBA00023136"/>
    </source>
</evidence>
<dbReference type="InterPro" id="IPR051084">
    <property type="entry name" value="H+-coupled_symporters"/>
</dbReference>
<evidence type="ECO:0000259" key="9">
    <source>
        <dbReference type="PROSITE" id="PS50850"/>
    </source>
</evidence>
<evidence type="ECO:0000256" key="4">
    <source>
        <dbReference type="ARBA" id="ARBA00022692"/>
    </source>
</evidence>
<keyword evidence="3" id="KW-1003">Cell membrane</keyword>
<evidence type="ECO:0000256" key="5">
    <source>
        <dbReference type="ARBA" id="ARBA00022847"/>
    </source>
</evidence>
<keyword evidence="4 8" id="KW-0812">Transmembrane</keyword>
<feature type="transmembrane region" description="Helical" evidence="8">
    <location>
        <begin position="162"/>
        <end position="185"/>
    </location>
</feature>
<keyword evidence="6 8" id="KW-1133">Transmembrane helix</keyword>
<feature type="domain" description="Major facilitator superfamily (MFS) profile" evidence="9">
    <location>
        <begin position="26"/>
        <end position="431"/>
    </location>
</feature>
<comment type="subcellular location">
    <subcellularLocation>
        <location evidence="1">Cell membrane</location>
        <topology evidence="1">Multi-pass membrane protein</topology>
    </subcellularLocation>
</comment>
<evidence type="ECO:0000256" key="1">
    <source>
        <dbReference type="ARBA" id="ARBA00004651"/>
    </source>
</evidence>
<dbReference type="Pfam" id="PF07690">
    <property type="entry name" value="MFS_1"/>
    <property type="match status" value="1"/>
</dbReference>
<feature type="transmembrane region" description="Helical" evidence="8">
    <location>
        <begin position="197"/>
        <end position="216"/>
    </location>
</feature>
<dbReference type="PROSITE" id="PS50850">
    <property type="entry name" value="MFS"/>
    <property type="match status" value="1"/>
</dbReference>
<feature type="transmembrane region" description="Helical" evidence="8">
    <location>
        <begin position="248"/>
        <end position="267"/>
    </location>
</feature>
<dbReference type="GO" id="GO:0005886">
    <property type="term" value="C:plasma membrane"/>
    <property type="evidence" value="ECO:0007669"/>
    <property type="project" value="UniProtKB-SubCell"/>
</dbReference>
<dbReference type="AlphaFoldDB" id="A0A7W8L2N3"/>
<keyword evidence="2" id="KW-0813">Transport</keyword>
<dbReference type="PANTHER" id="PTHR43528">
    <property type="entry name" value="ALPHA-KETOGLUTARATE PERMEASE"/>
    <property type="match status" value="1"/>
</dbReference>
<feature type="transmembrane region" description="Helical" evidence="8">
    <location>
        <begin position="409"/>
        <end position="427"/>
    </location>
</feature>
<name>A0A7W8L2N3_9BURK</name>
<feature type="transmembrane region" description="Helical" evidence="8">
    <location>
        <begin position="122"/>
        <end position="141"/>
    </location>
</feature>
<dbReference type="Gene3D" id="1.20.1250.20">
    <property type="entry name" value="MFS general substrate transporter like domains"/>
    <property type="match status" value="2"/>
</dbReference>
<dbReference type="Proteomes" id="UP000592820">
    <property type="component" value="Unassembled WGS sequence"/>
</dbReference>
<evidence type="ECO:0000256" key="3">
    <source>
        <dbReference type="ARBA" id="ARBA00022475"/>
    </source>
</evidence>
<accession>A0A7W8L2N3</accession>
<dbReference type="RefSeq" id="WP_260331955.1">
    <property type="nucleotide sequence ID" value="NZ_JACHDE010000001.1"/>
</dbReference>
<evidence type="ECO:0000313" key="11">
    <source>
        <dbReference type="Proteomes" id="UP000592820"/>
    </source>
</evidence>
<dbReference type="PANTHER" id="PTHR43528:SF1">
    <property type="entry name" value="ALPHA-KETOGLUTARATE PERMEASE"/>
    <property type="match status" value="1"/>
</dbReference>
<proteinExistence type="predicted"/>
<sequence length="459" mass="49226">MEISRHPVSVAGRTHSPGLSRAQWKMILIASLGGSLEFYDFIVYGFFAHHIAAQFFPNASSLISMLAAFSVLAIGYVIRPLGGIVLSSWGDRYGRRPVFLGSIIVVTTATICLGLLPNFQSWGIAASILLILLRMLQGFCVGGEMPGAITYAVEAAPHRAGLAAGIIICAVNVGVLLATLVNLGIQTYLSSADAAAYGWRIAFLFGGFCGLLSYWMRRNLDESPEFKEMHGAVARQPFRETLRHHGKAVAAGALTIAVMAGVNGILYGHMPAFLVQQLHYAPQTAAIAQNAYLVVSSFGLLAAGWLGDKIARRYLLRTSAALLIVLSYPFYWALVNHTVDPVVLFVLAAVVFSLASGTWPSVLADQFPVQVRFSGIALAYNISVVVFSGFAPLLATMLVRATGSLTAPAYYVVGTCAVALLASFALPRDSLRPISARHWLRARAVAPAISRDDSHARTD</sequence>
<dbReference type="EMBL" id="JACHDE010000001">
    <property type="protein sequence ID" value="MBB5398156.1"/>
    <property type="molecule type" value="Genomic_DNA"/>
</dbReference>